<feature type="signal peptide" evidence="3">
    <location>
        <begin position="1"/>
        <end position="34"/>
    </location>
</feature>
<feature type="domain" description="AprE-like long alpha-helical hairpin" evidence="4">
    <location>
        <begin position="44"/>
        <end position="219"/>
    </location>
</feature>
<dbReference type="AlphaFoldDB" id="A0A4R1GY02"/>
<accession>A0A4R1GY02</accession>
<evidence type="ECO:0000256" key="3">
    <source>
        <dbReference type="SAM" id="SignalP"/>
    </source>
</evidence>
<sequence>MKDSRLTGHTLVNKFLGFSTAALFCLATSIEVSAAGESASKTPRLTSEQFKIQARMAQLHAEADGQPSISFSPELMAAAAADPSLASVLDDAQERFKLIKAERGEKQAELRRRIESAKNSIDVQQQELTDNRNRLAMVSRKLESLEPAVEKGLIGENYLSALNSEVEQLTAQCDGLEDNIAQIKWNVAEYSLQLSEQDADRRRVVQAQLEALESRKRQAERFEEELVASETSIQRQAYPAPESQSYPHSSME</sequence>
<evidence type="ECO:0000259" key="4">
    <source>
        <dbReference type="Pfam" id="PF25994"/>
    </source>
</evidence>
<keyword evidence="3" id="KW-0732">Signal</keyword>
<evidence type="ECO:0000256" key="2">
    <source>
        <dbReference type="SAM" id="MobiDB-lite"/>
    </source>
</evidence>
<proteinExistence type="predicted"/>
<organism evidence="5 6">
    <name type="scientific">Marinobacterium mangrovicola</name>
    <dbReference type="NCBI Taxonomy" id="1476959"/>
    <lineage>
        <taxon>Bacteria</taxon>
        <taxon>Pseudomonadati</taxon>
        <taxon>Pseudomonadota</taxon>
        <taxon>Gammaproteobacteria</taxon>
        <taxon>Oceanospirillales</taxon>
        <taxon>Oceanospirillaceae</taxon>
        <taxon>Marinobacterium</taxon>
    </lineage>
</organism>
<dbReference type="InterPro" id="IPR058781">
    <property type="entry name" value="HH_AprE-like"/>
</dbReference>
<feature type="chain" id="PRO_5020948422" description="AprE-like long alpha-helical hairpin domain-containing protein" evidence="3">
    <location>
        <begin position="35"/>
        <end position="252"/>
    </location>
</feature>
<gene>
    <name evidence="5" type="ORF">CLV83_1448</name>
</gene>
<keyword evidence="1" id="KW-0175">Coiled coil</keyword>
<reference evidence="5 6" key="1">
    <citation type="submission" date="2019-03" db="EMBL/GenBank/DDBJ databases">
        <title>Genomic Encyclopedia of Archaeal and Bacterial Type Strains, Phase II (KMG-II): from individual species to whole genera.</title>
        <authorList>
            <person name="Goeker M."/>
        </authorList>
    </citation>
    <scope>NUCLEOTIDE SEQUENCE [LARGE SCALE GENOMIC DNA]</scope>
    <source>
        <strain evidence="5 6">DSM 27697</strain>
    </source>
</reference>
<evidence type="ECO:0000256" key="1">
    <source>
        <dbReference type="SAM" id="Coils"/>
    </source>
</evidence>
<feature type="region of interest" description="Disordered" evidence="2">
    <location>
        <begin position="215"/>
        <end position="252"/>
    </location>
</feature>
<keyword evidence="6" id="KW-1185">Reference proteome</keyword>
<feature type="coiled-coil region" evidence="1">
    <location>
        <begin position="89"/>
        <end position="134"/>
    </location>
</feature>
<evidence type="ECO:0000313" key="6">
    <source>
        <dbReference type="Proteomes" id="UP000294546"/>
    </source>
</evidence>
<evidence type="ECO:0000313" key="5">
    <source>
        <dbReference type="EMBL" id="TCK09342.1"/>
    </source>
</evidence>
<name>A0A4R1GY02_9GAMM</name>
<feature type="compositionally biased region" description="Polar residues" evidence="2">
    <location>
        <begin position="242"/>
        <end position="252"/>
    </location>
</feature>
<dbReference type="Proteomes" id="UP000294546">
    <property type="component" value="Unassembled WGS sequence"/>
</dbReference>
<comment type="caution">
    <text evidence="5">The sequence shown here is derived from an EMBL/GenBank/DDBJ whole genome shotgun (WGS) entry which is preliminary data.</text>
</comment>
<dbReference type="Pfam" id="PF25994">
    <property type="entry name" value="HH_AprE"/>
    <property type="match status" value="1"/>
</dbReference>
<protein>
    <recommendedName>
        <fullName evidence="4">AprE-like long alpha-helical hairpin domain-containing protein</fullName>
    </recommendedName>
</protein>
<dbReference type="EMBL" id="SMFU01000007">
    <property type="protein sequence ID" value="TCK09342.1"/>
    <property type="molecule type" value="Genomic_DNA"/>
</dbReference>